<name>A0ACC7LJU2_9FLAO</name>
<dbReference type="Proteomes" id="UP001595191">
    <property type="component" value="Unassembled WGS sequence"/>
</dbReference>
<organism evidence="1 2">
    <name type="scientific">Meishania litoralis</name>
    <dbReference type="NCBI Taxonomy" id="3434685"/>
    <lineage>
        <taxon>Bacteria</taxon>
        <taxon>Pseudomonadati</taxon>
        <taxon>Bacteroidota</taxon>
        <taxon>Flavobacteriia</taxon>
        <taxon>Flavobacteriales</taxon>
        <taxon>Flavobacteriaceae</taxon>
        <taxon>Meishania</taxon>
    </lineage>
</organism>
<sequence>MLRRIFSSLFILFIVLALYQCGRRGTPTGGPKDVDPPQLERTEPENMTTNFKAQRIRLYFDEYIKLVDIQDQLIVSPPLQYTPEISPQGGTSKFVEIKIKDTLKPNTTYTFNFGQSIVDNNEGNPASFLTYVFSTGDYIDSLTVSGVVKDAFNKKADEFISVMLYEIDSSYTDSTLYQKPPNYITNTLDSTVIFTLRNLKEGRYAMFAVKDEAKNNIFDQNADKIAFIPDTISLPTDSTYLLTLFKEIPDYKISVPSFAAKNKIVFGYYGDGKHIEIEPLTRLPDTIRSTVRKERDQDTLNYWFTPFETDSIVFTVINEREKIIDTFTVKSRKVGLDSLRLKPTQQGSLNFYDPFNIEATTPIAAIDTSKFSLMNKDSVPVNFKIFLDSVENQVMVDFPRAPNEIYKMQILPDAITDFFSKTNDTLSYSLSTKSLADYGNLQLTLNGAITYPIIVQLTDEKGTTIRESFAAEPQEFAFDALEPGKYQIRVIFDTNANEKWDTGNYLKKIQPERVSYYPDVIDMRPNWEFPVTFTLIE</sequence>
<accession>A0ACC7LJU2</accession>
<keyword evidence="2" id="KW-1185">Reference proteome</keyword>
<evidence type="ECO:0000313" key="2">
    <source>
        <dbReference type="Proteomes" id="UP001595191"/>
    </source>
</evidence>
<evidence type="ECO:0000313" key="1">
    <source>
        <dbReference type="EMBL" id="MFH6603310.1"/>
    </source>
</evidence>
<dbReference type="EMBL" id="JBHFPV010000001">
    <property type="protein sequence ID" value="MFH6603310.1"/>
    <property type="molecule type" value="Genomic_DNA"/>
</dbReference>
<protein>
    <submittedName>
        <fullName evidence="1">Ig-like domain-containing protein</fullName>
    </submittedName>
</protein>
<gene>
    <name evidence="1" type="ORF">ACEZ3G_07475</name>
</gene>
<comment type="caution">
    <text evidence="1">The sequence shown here is derived from an EMBL/GenBank/DDBJ whole genome shotgun (WGS) entry which is preliminary data.</text>
</comment>
<proteinExistence type="predicted"/>
<reference evidence="1" key="1">
    <citation type="submission" date="2024-09" db="EMBL/GenBank/DDBJ databases">
        <authorList>
            <person name="Liu J."/>
        </authorList>
    </citation>
    <scope>NUCLEOTIDE SEQUENCE</scope>
    <source>
        <strain evidence="1">NBU2967</strain>
    </source>
</reference>